<reference evidence="4" key="2">
    <citation type="journal article" date="2021" name="PeerJ">
        <title>Extensive microbial diversity within the chicken gut microbiome revealed by metagenomics and culture.</title>
        <authorList>
            <person name="Gilroy R."/>
            <person name="Ravi A."/>
            <person name="Getino M."/>
            <person name="Pursley I."/>
            <person name="Horton D.L."/>
            <person name="Alikhan N.F."/>
            <person name="Baker D."/>
            <person name="Gharbi K."/>
            <person name="Hall N."/>
            <person name="Watson M."/>
            <person name="Adriaenssens E.M."/>
            <person name="Foster-Nyarko E."/>
            <person name="Jarju S."/>
            <person name="Secka A."/>
            <person name="Antonio M."/>
            <person name="Oren A."/>
            <person name="Chaudhuri R.R."/>
            <person name="La Ragione R."/>
            <person name="Hildebrand F."/>
            <person name="Pallen M.J."/>
        </authorList>
    </citation>
    <scope>NUCLEOTIDE SEQUENCE</scope>
    <source>
        <strain evidence="4">4920</strain>
    </source>
</reference>
<dbReference type="Pfam" id="PF07940">
    <property type="entry name" value="Hepar_II_III_C"/>
    <property type="match status" value="1"/>
</dbReference>
<protein>
    <submittedName>
        <fullName evidence="4">Discoidin domain-containing protein</fullName>
    </submittedName>
</protein>
<sequence>LKNDRTYLPIRFVAEALGAQVDFDEAGGAAILSTDAGSVRAVIGDDAIYKDGERIAISDPIFTQGDRMYLPVRAVCEALGKYAFYDNDLELIILSDYPNIYDSEEDSDTLLTITKNIIYDRPTGAEMLADMQKASPADEHPRLLLHQSDFDRITEDAKTDTVLSGMIDKVIRANESTKNQTQATTRYNGSGDAGNMLEPARQAKEIMFVMSFLYKVTGDPAYAERAYIEAENVCAFPTWRPGHFLNVGEMAFGVALTYDWLYDYLTPERRKTLEEGLYNQAIVKGIGAYNGTSDEIDSHHGTHGRSGWTQARTNWNAVCNAGLAMSSIALANVYPEDCEWLLGNIINSIELGVEDYAPDGGYSEGPGYWSFGTNYLVWFLASLESAMGTTYGIAESPGLRQTGYFPTYMESPYGQFNFHDCGEDKIDTSTLFWFANYYDDPVIAGARYQDITNGTKGVSPKDIMWYNPDNIDTSAEWPLDRVFKGISTASMRSSFATDTPVYTGLHAGNNTANHGNLDTGTFVLDAGGVRWFVDLGSDNYNLPGYFSGGATGQRWNYYRMRAEGQNTLVINPDDDPDQIVNSDSPIVDFVSKPRGAYAVADTTPAYADDASSAKRGLFLTNNRNTVIVQDEVTLKTPSEVWWFAHINSNRTKVEIAPDQKSAILTQGGQRLWVGIVTRPGDTALEQQAGFTLMDANPLPTSPESNSSEYGRGSYKKLAIHAQGVTSFDLAVVMHLLEPGESEPQNFTYSFTDVADWSVADGEMVTPLLDGITVNGTPVASFSPNRTSYTFPLPAGTAEMPTIGYTAADGCGVEVTMPSSLPGQAVLKVYVEDEPYNVKYYYVTLREERDVEITASDWENDVNTPEKSYDGDYSTRWSAEGEAWIMYTFREPQTLGCVSLAFWKAAARKARIKIEVSADGAEFETVYDGYSTSDTETLEDFTFTPRSVKAVRVNCYGNTSEETTASVWNSILEVDFK</sequence>
<feature type="non-terminal residue" evidence="4">
    <location>
        <position position="1"/>
    </location>
</feature>
<dbReference type="GO" id="GO:0016798">
    <property type="term" value="F:hydrolase activity, acting on glycosyl bonds"/>
    <property type="evidence" value="ECO:0007669"/>
    <property type="project" value="UniProtKB-KW"/>
</dbReference>
<comment type="subcellular location">
    <subcellularLocation>
        <location evidence="1">Cell envelope</location>
    </subcellularLocation>
</comment>
<dbReference type="InterPro" id="IPR008979">
    <property type="entry name" value="Galactose-bd-like_sf"/>
</dbReference>
<dbReference type="Gene3D" id="2.60.120.260">
    <property type="entry name" value="Galactose-binding domain-like"/>
    <property type="match status" value="1"/>
</dbReference>
<gene>
    <name evidence="4" type="ORF">IAC74_00700</name>
</gene>
<dbReference type="Pfam" id="PF07833">
    <property type="entry name" value="Cu_amine_oxidN1"/>
    <property type="match status" value="1"/>
</dbReference>
<dbReference type="EMBL" id="DVOF01000018">
    <property type="protein sequence ID" value="HIV02062.1"/>
    <property type="molecule type" value="Genomic_DNA"/>
</dbReference>
<dbReference type="Gene3D" id="1.50.10.100">
    <property type="entry name" value="Chondroitin AC/alginate lyase"/>
    <property type="match status" value="1"/>
</dbReference>
<dbReference type="Gene3D" id="3.30.457.10">
    <property type="entry name" value="Copper amine oxidase-like, N-terminal domain"/>
    <property type="match status" value="1"/>
</dbReference>
<accession>A0A9D1NGA2</accession>
<dbReference type="PANTHER" id="PTHR38045">
    <property type="entry name" value="CHROMOSOME 1, WHOLE GENOME SHOTGUN SEQUENCE"/>
    <property type="match status" value="1"/>
</dbReference>
<comment type="caution">
    <text evidence="4">The sequence shown here is derived from an EMBL/GenBank/DDBJ whole genome shotgun (WGS) entry which is preliminary data.</text>
</comment>
<dbReference type="InterPro" id="IPR012480">
    <property type="entry name" value="Hepar_II_III_C"/>
</dbReference>
<evidence type="ECO:0000313" key="5">
    <source>
        <dbReference type="Proteomes" id="UP000886743"/>
    </source>
</evidence>
<dbReference type="Pfam" id="PF00754">
    <property type="entry name" value="F5_F8_type_C"/>
    <property type="match status" value="1"/>
</dbReference>
<dbReference type="InterPro" id="IPR000421">
    <property type="entry name" value="FA58C"/>
</dbReference>
<dbReference type="SUPFAM" id="SSF55383">
    <property type="entry name" value="Copper amine oxidase, domain N"/>
    <property type="match status" value="1"/>
</dbReference>
<evidence type="ECO:0000313" key="4">
    <source>
        <dbReference type="EMBL" id="HIV02062.1"/>
    </source>
</evidence>
<dbReference type="InterPro" id="IPR036582">
    <property type="entry name" value="Mao_N_sf"/>
</dbReference>
<dbReference type="AlphaFoldDB" id="A0A9D1NGA2"/>
<dbReference type="PANTHER" id="PTHR38045:SF1">
    <property type="entry name" value="HEPARINASE II_III-LIKE PROTEIN"/>
    <property type="match status" value="1"/>
</dbReference>
<dbReference type="Gene3D" id="2.70.98.70">
    <property type="match status" value="1"/>
</dbReference>
<keyword evidence="2" id="KW-0378">Hydrolase</keyword>
<feature type="domain" description="F5/8 type C" evidence="3">
    <location>
        <begin position="837"/>
        <end position="952"/>
    </location>
</feature>
<dbReference type="SUPFAM" id="SSF49785">
    <property type="entry name" value="Galactose-binding domain-like"/>
    <property type="match status" value="1"/>
</dbReference>
<dbReference type="InterPro" id="IPR008929">
    <property type="entry name" value="Chondroitin_lyas"/>
</dbReference>
<dbReference type="GO" id="GO:0030313">
    <property type="term" value="C:cell envelope"/>
    <property type="evidence" value="ECO:0007669"/>
    <property type="project" value="UniProtKB-SubCell"/>
</dbReference>
<dbReference type="Proteomes" id="UP000886743">
    <property type="component" value="Unassembled WGS sequence"/>
</dbReference>
<reference evidence="4" key="1">
    <citation type="submission" date="2020-10" db="EMBL/GenBank/DDBJ databases">
        <authorList>
            <person name="Gilroy R."/>
        </authorList>
    </citation>
    <scope>NUCLEOTIDE SEQUENCE</scope>
    <source>
        <strain evidence="4">4920</strain>
    </source>
</reference>
<organism evidence="4 5">
    <name type="scientific">Candidatus Aphodoplasma excrementigallinarum</name>
    <dbReference type="NCBI Taxonomy" id="2840673"/>
    <lineage>
        <taxon>Bacteria</taxon>
        <taxon>Bacillati</taxon>
        <taxon>Bacillota</taxon>
        <taxon>Clostridia</taxon>
        <taxon>Eubacteriales</taxon>
        <taxon>Candidatus Aphodoplasma</taxon>
    </lineage>
</organism>
<evidence type="ECO:0000256" key="1">
    <source>
        <dbReference type="ARBA" id="ARBA00004196"/>
    </source>
</evidence>
<proteinExistence type="predicted"/>
<name>A0A9D1NGA2_9FIRM</name>
<dbReference type="InterPro" id="IPR012854">
    <property type="entry name" value="Cu_amine_oxidase-like_N"/>
</dbReference>
<dbReference type="SUPFAM" id="SSF48230">
    <property type="entry name" value="Chondroitin AC/alginate lyase"/>
    <property type="match status" value="1"/>
</dbReference>
<keyword evidence="2" id="KW-0326">Glycosidase</keyword>
<dbReference type="PROSITE" id="PS50022">
    <property type="entry name" value="FA58C_3"/>
    <property type="match status" value="1"/>
</dbReference>
<dbReference type="GO" id="GO:0016829">
    <property type="term" value="F:lyase activity"/>
    <property type="evidence" value="ECO:0007669"/>
    <property type="project" value="InterPro"/>
</dbReference>
<evidence type="ECO:0000259" key="3">
    <source>
        <dbReference type="PROSITE" id="PS50022"/>
    </source>
</evidence>
<evidence type="ECO:0000256" key="2">
    <source>
        <dbReference type="ARBA" id="ARBA00023295"/>
    </source>
</evidence>